<name>A0AAU8B0W3_9CAUD</name>
<protein>
    <submittedName>
        <fullName evidence="1">Uncharacterized protein</fullName>
    </submittedName>
</protein>
<sequence length="115" mass="13511">MKELLELDCTKEINKQKLNKALYEIKPIKKHCNIGIVPIEILEKVMHGLCMKYGYNAQYITIAYCNERFMYYTASVCRGTGAHRKWLGNVYGKSMWELLAKILIKMYIEIKQERG</sequence>
<reference evidence="1" key="1">
    <citation type="submission" date="2024-03" db="EMBL/GenBank/DDBJ databases">
        <title>Diverse circular DNA viruses in blood, oral, and fecal samples of captive lemurs.</title>
        <authorList>
            <person name="Paietta E.N."/>
            <person name="Kraberger S."/>
            <person name="Lund M.C."/>
            <person name="Custer J.M."/>
            <person name="Vargas K.M."/>
            <person name="Ehmke E.E."/>
            <person name="Yoder A.D."/>
            <person name="Varsani A."/>
        </authorList>
    </citation>
    <scope>NUCLEOTIDE SEQUENCE</scope>
    <source>
        <strain evidence="1">Duke_24FS_3</strain>
    </source>
</reference>
<evidence type="ECO:0000313" key="1">
    <source>
        <dbReference type="EMBL" id="XCD05025.1"/>
    </source>
</evidence>
<dbReference type="EMBL" id="PP511521">
    <property type="protein sequence ID" value="XCD05025.1"/>
    <property type="molecule type" value="Genomic_DNA"/>
</dbReference>
<proteinExistence type="predicted"/>
<organism evidence="1">
    <name type="scientific">Dulem virus 36</name>
    <dbReference type="NCBI Taxonomy" id="3145754"/>
    <lineage>
        <taxon>Viruses</taxon>
        <taxon>Duplodnaviria</taxon>
        <taxon>Heunggongvirae</taxon>
        <taxon>Uroviricota</taxon>
        <taxon>Caudoviricetes</taxon>
    </lineage>
</organism>
<accession>A0AAU8B0W3</accession>